<comment type="caution">
    <text evidence="2">The sequence shown here is derived from an EMBL/GenBank/DDBJ whole genome shotgun (WGS) entry which is preliminary data.</text>
</comment>
<accession>A0A2I1PBN1</accession>
<dbReference type="RefSeq" id="WP_101849418.1">
    <property type="nucleotide sequence ID" value="NZ_PKIZ01000007.1"/>
</dbReference>
<dbReference type="AlphaFoldDB" id="A0A2I1PBN1"/>
<dbReference type="Gene3D" id="3.40.50.10320">
    <property type="entry name" value="LmbE-like"/>
    <property type="match status" value="1"/>
</dbReference>
<dbReference type="InterPro" id="IPR024078">
    <property type="entry name" value="LmbE-like_dom_sf"/>
</dbReference>
<name>A0A2I1PBN1_9MICO</name>
<dbReference type="PANTHER" id="PTHR12993">
    <property type="entry name" value="N-ACETYLGLUCOSAMINYL-PHOSPHATIDYLINOSITOL DE-N-ACETYLASE-RELATED"/>
    <property type="match status" value="1"/>
</dbReference>
<dbReference type="GO" id="GO:0016811">
    <property type="term" value="F:hydrolase activity, acting on carbon-nitrogen (but not peptide) bonds, in linear amides"/>
    <property type="evidence" value="ECO:0007669"/>
    <property type="project" value="TreeGrafter"/>
</dbReference>
<protein>
    <submittedName>
        <fullName evidence="2">PIG-L family deacetylase</fullName>
    </submittedName>
</protein>
<keyword evidence="1" id="KW-0862">Zinc</keyword>
<gene>
    <name evidence="2" type="ORF">CYJ76_04915</name>
</gene>
<proteinExistence type="predicted"/>
<dbReference type="PANTHER" id="PTHR12993:SF29">
    <property type="entry name" value="BLR3841 PROTEIN"/>
    <property type="match status" value="1"/>
</dbReference>
<reference evidence="2 3" key="1">
    <citation type="submission" date="2017-12" db="EMBL/GenBank/DDBJ databases">
        <title>Phylogenetic diversity of female urinary microbiome.</title>
        <authorList>
            <person name="Thomas-White K."/>
            <person name="Wolfe A.J."/>
        </authorList>
    </citation>
    <scope>NUCLEOTIDE SEQUENCE [LARGE SCALE GENOMIC DNA]</scope>
    <source>
        <strain evidence="2 3">UMB1298</strain>
    </source>
</reference>
<dbReference type="Pfam" id="PF02585">
    <property type="entry name" value="PIG-L"/>
    <property type="match status" value="1"/>
</dbReference>
<evidence type="ECO:0000313" key="2">
    <source>
        <dbReference type="EMBL" id="PKZ41991.1"/>
    </source>
</evidence>
<dbReference type="OrthoDB" id="116799at2"/>
<dbReference type="InterPro" id="IPR003737">
    <property type="entry name" value="GlcNAc_PI_deacetylase-related"/>
</dbReference>
<dbReference type="SUPFAM" id="SSF102588">
    <property type="entry name" value="LmbE-like"/>
    <property type="match status" value="1"/>
</dbReference>
<dbReference type="GO" id="GO:0016137">
    <property type="term" value="P:glycoside metabolic process"/>
    <property type="evidence" value="ECO:0007669"/>
    <property type="project" value="UniProtKB-ARBA"/>
</dbReference>
<organism evidence="2 3">
    <name type="scientific">Kytococcus schroeteri</name>
    <dbReference type="NCBI Taxonomy" id="138300"/>
    <lineage>
        <taxon>Bacteria</taxon>
        <taxon>Bacillati</taxon>
        <taxon>Actinomycetota</taxon>
        <taxon>Actinomycetes</taxon>
        <taxon>Micrococcales</taxon>
        <taxon>Kytococcaceae</taxon>
        <taxon>Kytococcus</taxon>
    </lineage>
</organism>
<evidence type="ECO:0000313" key="3">
    <source>
        <dbReference type="Proteomes" id="UP000234206"/>
    </source>
</evidence>
<evidence type="ECO:0000256" key="1">
    <source>
        <dbReference type="ARBA" id="ARBA00022833"/>
    </source>
</evidence>
<dbReference type="EMBL" id="PKIZ01000007">
    <property type="protein sequence ID" value="PKZ41991.1"/>
    <property type="molecule type" value="Genomic_DNA"/>
</dbReference>
<sequence length="251" mass="25691">MLIPDPTPPRRPGCLAPESLPAPAEGSVLPLPAVAGPVAVLSAHPDDEVIGAGRLVAHLAGTVGATAHCATAGEGCYLGRPVPGVDDVGAVRRAEWLAAVAALGARPGRWGGLPDGALDARPDELAAWVAAVLEESAPSAVLVPWRLDPHPDHAALGEVVAREAGRRGIEVLEFPVWATVWCRPEQLAATGWRLAVVGTPAHTEAAREAALYCYPSQTTEQVPGWGAVVPPGALAHHGVQRLAVGAPGEVA</sequence>
<dbReference type="Proteomes" id="UP000234206">
    <property type="component" value="Unassembled WGS sequence"/>
</dbReference>
<keyword evidence="3" id="KW-1185">Reference proteome</keyword>